<dbReference type="InterPro" id="IPR037171">
    <property type="entry name" value="NagB/RpiA_transferase-like"/>
</dbReference>
<evidence type="ECO:0000259" key="1">
    <source>
        <dbReference type="Pfam" id="PF02589"/>
    </source>
</evidence>
<sequence>MKEFKTWHHDTLAARVVEALKKNNFNAVYFPNRQEAINYILSLVPAEATVGIGGSWTIRELGLDDMLEQRGHTVYNHNKPGLSPEVSLELRRKELTCDVFFTSTNALTLDGQLVNVDGTGNRVAAMMFGPKKVIVIAGVNKIVRDVQEAESRIKLYAAPPNNKRLNRPNPCVQTGTCMDCQGPTRICNITTVLRKKPSLTDINIVIIGEELGF</sequence>
<dbReference type="Gene3D" id="3.40.50.10420">
    <property type="entry name" value="NagB/RpiA/CoA transferase-like"/>
    <property type="match status" value="1"/>
</dbReference>
<protein>
    <submittedName>
        <fullName evidence="2">Uncharacterized ACR, YkgG family COG1556</fullName>
    </submittedName>
</protein>
<evidence type="ECO:0000313" key="2">
    <source>
        <dbReference type="EMBL" id="SDF32690.1"/>
    </source>
</evidence>
<dbReference type="PANTHER" id="PTHR36179">
    <property type="entry name" value="LUD_DOM DOMAIN-CONTAINING PROTEIN"/>
    <property type="match status" value="1"/>
</dbReference>
<proteinExistence type="predicted"/>
<dbReference type="PIRSF" id="PIRSF020269">
    <property type="entry name" value="DUF1121"/>
    <property type="match status" value="1"/>
</dbReference>
<accession>A0A1G7K6J9</accession>
<gene>
    <name evidence="2" type="ORF">SAMN05660235_01204</name>
</gene>
<name>A0A1G7K6J9_9FIRM</name>
<dbReference type="Pfam" id="PF02589">
    <property type="entry name" value="LUD_dom"/>
    <property type="match status" value="1"/>
</dbReference>
<dbReference type="RefSeq" id="WP_093689053.1">
    <property type="nucleotide sequence ID" value="NZ_FNBU01000007.1"/>
</dbReference>
<dbReference type="EMBL" id="FNBU01000007">
    <property type="protein sequence ID" value="SDF32690.1"/>
    <property type="molecule type" value="Genomic_DNA"/>
</dbReference>
<dbReference type="OrthoDB" id="9809147at2"/>
<reference evidence="3" key="1">
    <citation type="submission" date="2016-10" db="EMBL/GenBank/DDBJ databases">
        <authorList>
            <person name="Varghese N."/>
            <person name="Submissions S."/>
        </authorList>
    </citation>
    <scope>NUCLEOTIDE SEQUENCE [LARGE SCALE GENOMIC DNA]</scope>
    <source>
        <strain evidence="3">DSM 23256</strain>
    </source>
</reference>
<dbReference type="InterPro" id="IPR024185">
    <property type="entry name" value="FTHF_cligase-like_sf"/>
</dbReference>
<feature type="domain" description="LUD" evidence="1">
    <location>
        <begin position="14"/>
        <end position="207"/>
    </location>
</feature>
<dbReference type="InterPro" id="IPR009501">
    <property type="entry name" value="UCP020269"/>
</dbReference>
<dbReference type="Proteomes" id="UP000243333">
    <property type="component" value="Unassembled WGS sequence"/>
</dbReference>
<dbReference type="STRING" id="1123285.SAMN05660235_01204"/>
<dbReference type="InterPro" id="IPR003741">
    <property type="entry name" value="LUD_dom"/>
</dbReference>
<dbReference type="PANTHER" id="PTHR36179:SF2">
    <property type="entry name" value="LUD DOMAIN-CONTAINING PROTEIN"/>
    <property type="match status" value="1"/>
</dbReference>
<keyword evidence="3" id="KW-1185">Reference proteome</keyword>
<dbReference type="SUPFAM" id="SSF100950">
    <property type="entry name" value="NagB/RpiA/CoA transferase-like"/>
    <property type="match status" value="1"/>
</dbReference>
<evidence type="ECO:0000313" key="3">
    <source>
        <dbReference type="Proteomes" id="UP000243333"/>
    </source>
</evidence>
<organism evidence="2 3">
    <name type="scientific">Sporolituus thermophilus DSM 23256</name>
    <dbReference type="NCBI Taxonomy" id="1123285"/>
    <lineage>
        <taxon>Bacteria</taxon>
        <taxon>Bacillati</taxon>
        <taxon>Bacillota</taxon>
        <taxon>Negativicutes</taxon>
        <taxon>Selenomonadales</taxon>
        <taxon>Sporomusaceae</taxon>
        <taxon>Sporolituus</taxon>
    </lineage>
</organism>
<dbReference type="AlphaFoldDB" id="A0A1G7K6J9"/>